<protein>
    <recommendedName>
        <fullName evidence="1">Heterokaryon incompatibility domain-containing protein</fullName>
    </recommendedName>
</protein>
<accession>A0AAN9UAX5</accession>
<dbReference type="EMBL" id="JAJSPL020000014">
    <property type="protein sequence ID" value="KAK7743277.1"/>
    <property type="molecule type" value="Genomic_DNA"/>
</dbReference>
<evidence type="ECO:0000313" key="2">
    <source>
        <dbReference type="EMBL" id="KAK7743277.1"/>
    </source>
</evidence>
<proteinExistence type="predicted"/>
<dbReference type="Proteomes" id="UP001320245">
    <property type="component" value="Unassembled WGS sequence"/>
</dbReference>
<comment type="caution">
    <text evidence="2">The sequence shown here is derived from an EMBL/GenBank/DDBJ whole genome shotgun (WGS) entry which is preliminary data.</text>
</comment>
<evidence type="ECO:0000259" key="1">
    <source>
        <dbReference type="Pfam" id="PF06985"/>
    </source>
</evidence>
<organism evidence="2 3">
    <name type="scientific">Cytospora paraplurivora</name>
    <dbReference type="NCBI Taxonomy" id="2898453"/>
    <lineage>
        <taxon>Eukaryota</taxon>
        <taxon>Fungi</taxon>
        <taxon>Dikarya</taxon>
        <taxon>Ascomycota</taxon>
        <taxon>Pezizomycotina</taxon>
        <taxon>Sordariomycetes</taxon>
        <taxon>Sordariomycetidae</taxon>
        <taxon>Diaporthales</taxon>
        <taxon>Cytosporaceae</taxon>
        <taxon>Cytospora</taxon>
    </lineage>
</organism>
<evidence type="ECO:0000313" key="3">
    <source>
        <dbReference type="Proteomes" id="UP001320245"/>
    </source>
</evidence>
<dbReference type="InterPro" id="IPR010730">
    <property type="entry name" value="HET"/>
</dbReference>
<keyword evidence="3" id="KW-1185">Reference proteome</keyword>
<sequence length="741" mass="81431">MILRSHRCEEAAGKGKVMCPNVQAAKIADQLQQCAAEHRICCRFSGPESNETLPPSLPRPPRRFEENHGSNFRLLDVELGCVSNAGLDDRYVALSYCCGKDIWRVDKPTLENLSKPGSIANIESNLPKTILDAVDFVRAIGERYLWVDALCLVHNDEDDVERSLWISNSIWAGAHLTIVAASGHDANAGLVYDRLLSSSNRRPAEIEQALLKSMYSTRAWTLHEFALSRRLAIFIDGEVHFYCRGSEQPVQRAQINYMKPLSLCSSIPDPLDGIIPSLLAYRSLCEAYSVRKLRRDGETLRAFAGASRVLLAGMQSIGVEGLPSSCIGYFQLFYSPHGNLARRPEFASFSWAGWEGEVLWPRRETEGLDSDPDVPGLLLWLRDSPLVDWKALRPDADLKDLSDVDLREGSSPLEVFVRNLPGIFFPDTAGGLIQDSKTLSGEGNFSTSSGFESGLVSWDEEIEASKRRGKTRRPFVIQDDFPTHALGVVNSNKEFQHVLSRIDSTNSKLMAELLAQSSDETRISGNRESRRVASLRKLDSTQTVVQLRGGRQRANKGGAALSYRKKLSNDAPYISSKATHHHFVASTKHLHLVNLPNRKFPPWSVLRGHAITLRLILGDAAVATANSPVRALLASSGQHTVGTLLPDNVSALPSSSRSTVDCIVLARAVAHMEHSVLVQQPTATDAELGGGTLSLEEDLLWVMYVDWTDGIAERRGIGQILISALVNAVAPGPTLQVVLLG</sequence>
<feature type="domain" description="Heterokaryon incompatibility" evidence="1">
    <location>
        <begin position="91"/>
        <end position="221"/>
    </location>
</feature>
<dbReference type="AlphaFoldDB" id="A0AAN9UAX5"/>
<dbReference type="PANTHER" id="PTHR33112:SF12">
    <property type="entry name" value="HETEROKARYON INCOMPATIBILITY DOMAIN-CONTAINING PROTEIN"/>
    <property type="match status" value="1"/>
</dbReference>
<reference evidence="2 3" key="1">
    <citation type="journal article" date="2023" name="PLoS ONE">
        <title>Cytospora paraplurivora sp. nov. isolated from orchards with fruit tree decline syndrome in Ontario, Canada.</title>
        <authorList>
            <person name="Ilyukhin E."/>
            <person name="Nguyen H.D.T."/>
            <person name="Castle A.J."/>
            <person name="Ellouze W."/>
        </authorList>
    </citation>
    <scope>NUCLEOTIDE SEQUENCE [LARGE SCALE GENOMIC DNA]</scope>
    <source>
        <strain evidence="2 3">FDS-564</strain>
    </source>
</reference>
<dbReference type="Pfam" id="PF06985">
    <property type="entry name" value="HET"/>
    <property type="match status" value="1"/>
</dbReference>
<gene>
    <name evidence="2" type="ORF">SLS53_004362</name>
</gene>
<dbReference type="PANTHER" id="PTHR33112">
    <property type="entry name" value="DOMAIN PROTEIN, PUTATIVE-RELATED"/>
    <property type="match status" value="1"/>
</dbReference>
<name>A0AAN9UAX5_9PEZI</name>